<dbReference type="Pfam" id="PF01593">
    <property type="entry name" value="Amino_oxidase"/>
    <property type="match status" value="1"/>
</dbReference>
<proteinExistence type="predicted"/>
<feature type="domain" description="Amine oxidase" evidence="5">
    <location>
        <begin position="30"/>
        <end position="431"/>
    </location>
</feature>
<gene>
    <name evidence="6" type="ORF">ACFFGN_00105</name>
</gene>
<keyword evidence="7" id="KW-1185">Reference proteome</keyword>
<evidence type="ECO:0000256" key="1">
    <source>
        <dbReference type="ARBA" id="ARBA00037217"/>
    </source>
</evidence>
<dbReference type="SUPFAM" id="SSF51905">
    <property type="entry name" value="FAD/NAD(P)-binding domain"/>
    <property type="match status" value="1"/>
</dbReference>
<accession>A0ABV6QEJ5</accession>
<protein>
    <recommendedName>
        <fullName evidence="3">Pyridine nucleotide-disulfide oxidoreductase domain-containing protein 2</fullName>
    </recommendedName>
</protein>
<evidence type="ECO:0000259" key="5">
    <source>
        <dbReference type="Pfam" id="PF01593"/>
    </source>
</evidence>
<comment type="function">
    <text evidence="1">Probable oxidoreductase that may play a role as regulator of mitochondrial function.</text>
</comment>
<feature type="region of interest" description="Disordered" evidence="4">
    <location>
        <begin position="483"/>
        <end position="522"/>
    </location>
</feature>
<dbReference type="PANTHER" id="PTHR10668:SF103">
    <property type="entry name" value="PYRIDINE NUCLEOTIDE-DISULFIDE OXIDOREDUCTASE DOMAIN-CONTAINING PROTEIN 2"/>
    <property type="match status" value="1"/>
</dbReference>
<name>A0ABV6QEJ5_9ACTN</name>
<dbReference type="Proteomes" id="UP001589890">
    <property type="component" value="Unassembled WGS sequence"/>
</dbReference>
<evidence type="ECO:0000256" key="3">
    <source>
        <dbReference type="ARBA" id="ARBA00040298"/>
    </source>
</evidence>
<feature type="compositionally biased region" description="Low complexity" evidence="4">
    <location>
        <begin position="494"/>
        <end position="509"/>
    </location>
</feature>
<dbReference type="InterPro" id="IPR002937">
    <property type="entry name" value="Amino_oxidase"/>
</dbReference>
<dbReference type="InterPro" id="IPR036188">
    <property type="entry name" value="FAD/NAD-bd_sf"/>
</dbReference>
<evidence type="ECO:0000256" key="4">
    <source>
        <dbReference type="SAM" id="MobiDB-lite"/>
    </source>
</evidence>
<dbReference type="RefSeq" id="WP_380043100.1">
    <property type="nucleotide sequence ID" value="NZ_JBHLTC010000001.1"/>
</dbReference>
<dbReference type="PANTHER" id="PTHR10668">
    <property type="entry name" value="PHYTOENE DEHYDROGENASE"/>
    <property type="match status" value="1"/>
</dbReference>
<sequence>MVASDIVASDLIAGGKDFYDVVIVGGGHNGLVAAAYLSGAGLSTLVLEQQDHTGGAAVSERVFPGVDARLSRYSYLVSLLPDKIVADLGLSLDLRSRPVASYTPIRRNGRDLGLMVERSEGAITRSSFAAVTGSDREYDEWRRFYGEVASLAATLAPTLLEPLLPASELRSRVDPALWSALTERPLGELIESRFSDDTVRGVVATDAVIGTFAGLHDESLIQNRCFLYHLIGNGTGEWRVPVGGMGAVTDALANAARRAGAALVTNAEVLSVDADGNNGTVTWLGGDGERTADCSYILANVAPAVLARLRGQSSPERPEGSQLKINLLLNRLPRLRSGDDPARAFAGTFHIDEDYSQLQTAYDEAAAGVLPAVPPAEVYCHSLTDPSILGPELRASGHHTLTVFGVHFPARLFAADNDTTRAESVRRVLAGLESYLAEPLEPCIARDANGDLCLEAKTPLDIEASVGMPGGHIFHTNLQWPWLPTPSSGGPGTSGSSSRPGTSGRPGSSGASGGPGASGDEIWGVETDVANLLICGSGARRGGAVSGIPGHNAAQSILTRNR</sequence>
<dbReference type="EMBL" id="JBHLTC010000001">
    <property type="protein sequence ID" value="MFC0622446.1"/>
    <property type="molecule type" value="Genomic_DNA"/>
</dbReference>
<feature type="region of interest" description="Disordered" evidence="4">
    <location>
        <begin position="541"/>
        <end position="562"/>
    </location>
</feature>
<evidence type="ECO:0000313" key="7">
    <source>
        <dbReference type="Proteomes" id="UP001589890"/>
    </source>
</evidence>
<dbReference type="Gene3D" id="3.50.50.60">
    <property type="entry name" value="FAD/NAD(P)-binding domain"/>
    <property type="match status" value="2"/>
</dbReference>
<evidence type="ECO:0000256" key="2">
    <source>
        <dbReference type="ARBA" id="ARBA00038825"/>
    </source>
</evidence>
<evidence type="ECO:0000313" key="6">
    <source>
        <dbReference type="EMBL" id="MFC0622446.1"/>
    </source>
</evidence>
<comment type="caution">
    <text evidence="6">The sequence shown here is derived from an EMBL/GenBank/DDBJ whole genome shotgun (WGS) entry which is preliminary data.</text>
</comment>
<reference evidence="6 7" key="1">
    <citation type="submission" date="2024-09" db="EMBL/GenBank/DDBJ databases">
        <authorList>
            <person name="Sun Q."/>
            <person name="Mori K."/>
        </authorList>
    </citation>
    <scope>NUCLEOTIDE SEQUENCE [LARGE SCALE GENOMIC DNA]</scope>
    <source>
        <strain evidence="6 7">CGMCC 1.15906</strain>
    </source>
</reference>
<feature type="compositionally biased region" description="Polar residues" evidence="4">
    <location>
        <begin position="553"/>
        <end position="562"/>
    </location>
</feature>
<organism evidence="6 7">
    <name type="scientific">Kribbella deserti</name>
    <dbReference type="NCBI Taxonomy" id="1926257"/>
    <lineage>
        <taxon>Bacteria</taxon>
        <taxon>Bacillati</taxon>
        <taxon>Actinomycetota</taxon>
        <taxon>Actinomycetes</taxon>
        <taxon>Propionibacteriales</taxon>
        <taxon>Kribbellaceae</taxon>
        <taxon>Kribbella</taxon>
    </lineage>
</organism>
<comment type="subunit">
    <text evidence="2">Interacts with COX5B; this interaction may contribute to localize PYROXD2 to the inner face of the inner mitochondrial membrane.</text>
</comment>